<feature type="domain" description="YgjP-like metallopeptidase" evidence="1">
    <location>
        <begin position="88"/>
        <end position="187"/>
    </location>
</feature>
<evidence type="ECO:0000313" key="2">
    <source>
        <dbReference type="EMBL" id="MSS13700.1"/>
    </source>
</evidence>
<dbReference type="EMBL" id="VULZ01000001">
    <property type="protein sequence ID" value="MSS13700.1"/>
    <property type="molecule type" value="Genomic_DNA"/>
</dbReference>
<organism evidence="2 3">
    <name type="scientific">Porcincola intestinalis</name>
    <dbReference type="NCBI Taxonomy" id="2606632"/>
    <lineage>
        <taxon>Bacteria</taxon>
        <taxon>Bacillati</taxon>
        <taxon>Bacillota</taxon>
        <taxon>Clostridia</taxon>
        <taxon>Lachnospirales</taxon>
        <taxon>Lachnospiraceae</taxon>
        <taxon>Porcincola</taxon>
    </lineage>
</organism>
<dbReference type="InterPro" id="IPR002725">
    <property type="entry name" value="YgjP-like_metallopeptidase"/>
</dbReference>
<dbReference type="Proteomes" id="UP000481852">
    <property type="component" value="Unassembled WGS sequence"/>
</dbReference>
<dbReference type="RefSeq" id="WP_154522023.1">
    <property type="nucleotide sequence ID" value="NZ_VULZ01000001.1"/>
</dbReference>
<keyword evidence="3" id="KW-1185">Reference proteome</keyword>
<dbReference type="CDD" id="cd07344">
    <property type="entry name" value="M48_yhfN_like"/>
    <property type="match status" value="1"/>
</dbReference>
<dbReference type="Gene3D" id="3.30.2010.10">
    <property type="entry name" value="Metalloproteases ('zincins'), catalytic domain"/>
    <property type="match status" value="1"/>
</dbReference>
<dbReference type="PANTHER" id="PTHR30399:SF1">
    <property type="entry name" value="UTP PYROPHOSPHATASE"/>
    <property type="match status" value="1"/>
</dbReference>
<dbReference type="Pfam" id="PF01863">
    <property type="entry name" value="YgjP-like"/>
    <property type="match status" value="1"/>
</dbReference>
<dbReference type="AlphaFoldDB" id="A0A6L5X0B4"/>
<protein>
    <submittedName>
        <fullName evidence="2">M48 family metallopeptidase</fullName>
    </submittedName>
</protein>
<dbReference type="PANTHER" id="PTHR30399">
    <property type="entry name" value="UNCHARACTERIZED PROTEIN YGJP"/>
    <property type="match status" value="1"/>
</dbReference>
<gene>
    <name evidence="2" type="ORF">FYJ35_01305</name>
</gene>
<sequence>MIKSIMDHKNIKGQFSYQIIRSDRRTLSLIVRRGEVLVRAPYRQSEDSIVQFVEAHADWVLQKLDDSLERENAIKGVRPLSPAELRKLHARAVAYIPGRVASYAPIVGVTYGKITFRIYKSKWGSCKADGSLAFNILLMLTPDEIIDSVIVHELCHRLEMNHSNRFYRQVYRVCPDYDERHRWLKNHRDEIMAQAGLL</sequence>
<name>A0A6L5X0B4_9FIRM</name>
<reference evidence="2 3" key="1">
    <citation type="submission" date="2019-08" db="EMBL/GenBank/DDBJ databases">
        <title>In-depth cultivation of the pig gut microbiome towards novel bacterial diversity and tailored functional studies.</title>
        <authorList>
            <person name="Wylensek D."/>
            <person name="Hitch T.C.A."/>
            <person name="Clavel T."/>
        </authorList>
    </citation>
    <scope>NUCLEOTIDE SEQUENCE [LARGE SCALE GENOMIC DNA]</scope>
    <source>
        <strain evidence="2 3">Oil+RF-744-WCA-WT-11</strain>
    </source>
</reference>
<proteinExistence type="predicted"/>
<evidence type="ECO:0000259" key="1">
    <source>
        <dbReference type="Pfam" id="PF01863"/>
    </source>
</evidence>
<comment type="caution">
    <text evidence="2">The sequence shown here is derived from an EMBL/GenBank/DDBJ whole genome shotgun (WGS) entry which is preliminary data.</text>
</comment>
<dbReference type="InterPro" id="IPR053136">
    <property type="entry name" value="UTP_pyrophosphatase-like"/>
</dbReference>
<evidence type="ECO:0000313" key="3">
    <source>
        <dbReference type="Proteomes" id="UP000481852"/>
    </source>
</evidence>
<accession>A0A6L5X0B4</accession>